<dbReference type="PANTHER" id="PTHR42855:SF1">
    <property type="entry name" value="ABC TRANSPORTER DOMAIN-CONTAINING PROTEIN"/>
    <property type="match status" value="1"/>
</dbReference>
<proteinExistence type="predicted"/>
<gene>
    <name evidence="3" type="primary">yjjK_1</name>
    <name evidence="3" type="ORF">NCTC9695_03661</name>
</gene>
<dbReference type="InterPro" id="IPR051309">
    <property type="entry name" value="ABCF_ATPase"/>
</dbReference>
<reference evidence="3 4" key="1">
    <citation type="submission" date="2018-12" db="EMBL/GenBank/DDBJ databases">
        <authorList>
            <consortium name="Pathogen Informatics"/>
        </authorList>
    </citation>
    <scope>NUCLEOTIDE SEQUENCE [LARGE SCALE GENOMIC DNA]</scope>
    <source>
        <strain evidence="3 4">NCTC9695</strain>
    </source>
</reference>
<feature type="domain" description="ABC transporter" evidence="2">
    <location>
        <begin position="18"/>
        <end position="90"/>
    </location>
</feature>
<accession>A0A3S4LL02</accession>
<dbReference type="Pfam" id="PF00005">
    <property type="entry name" value="ABC_tran"/>
    <property type="match status" value="1"/>
</dbReference>
<evidence type="ECO:0000259" key="2">
    <source>
        <dbReference type="Pfam" id="PF00005"/>
    </source>
</evidence>
<name>A0A3S4LL02_CHRVL</name>
<dbReference type="SUPFAM" id="SSF52540">
    <property type="entry name" value="P-loop containing nucleoside triphosphate hydrolases"/>
    <property type="match status" value="1"/>
</dbReference>
<dbReference type="GO" id="GO:0016887">
    <property type="term" value="F:ATP hydrolysis activity"/>
    <property type="evidence" value="ECO:0007669"/>
    <property type="project" value="InterPro"/>
</dbReference>
<dbReference type="InterPro" id="IPR003439">
    <property type="entry name" value="ABC_transporter-like_ATP-bd"/>
</dbReference>
<dbReference type="InterPro" id="IPR027417">
    <property type="entry name" value="P-loop_NTPase"/>
</dbReference>
<dbReference type="Proteomes" id="UP000275777">
    <property type="component" value="Chromosome"/>
</dbReference>
<dbReference type="Gene3D" id="3.40.50.300">
    <property type="entry name" value="P-loop containing nucleotide triphosphate hydrolases"/>
    <property type="match status" value="1"/>
</dbReference>
<feature type="region of interest" description="Disordered" evidence="1">
    <location>
        <begin position="99"/>
        <end position="130"/>
    </location>
</feature>
<evidence type="ECO:0000256" key="1">
    <source>
        <dbReference type="SAM" id="MobiDB-lite"/>
    </source>
</evidence>
<evidence type="ECO:0000313" key="3">
    <source>
        <dbReference type="EMBL" id="VEB43207.1"/>
    </source>
</evidence>
<feature type="compositionally biased region" description="Polar residues" evidence="1">
    <location>
        <begin position="115"/>
        <end position="130"/>
    </location>
</feature>
<keyword evidence="3" id="KW-0067">ATP-binding</keyword>
<dbReference type="AlphaFoldDB" id="A0A3S4LL02"/>
<dbReference type="GO" id="GO:0005524">
    <property type="term" value="F:ATP binding"/>
    <property type="evidence" value="ECO:0007669"/>
    <property type="project" value="UniProtKB-KW"/>
</dbReference>
<keyword evidence="3" id="KW-0547">Nucleotide-binding</keyword>
<sequence>MPRLRTPRALGQCRLRPGTGEAVGLIGRNGAGKSSLLKGIAGAVQLDDGRINTKGDVKVAYVPQEPEFNPEHTVFEAVAEGLGELKALLTDYHKVTQQLTRPTPTTNRRWRGWKPSSTSWKRAAAGSSTR</sequence>
<organism evidence="3 4">
    <name type="scientific">Chromobacterium violaceum</name>
    <dbReference type="NCBI Taxonomy" id="536"/>
    <lineage>
        <taxon>Bacteria</taxon>
        <taxon>Pseudomonadati</taxon>
        <taxon>Pseudomonadota</taxon>
        <taxon>Betaproteobacteria</taxon>
        <taxon>Neisseriales</taxon>
        <taxon>Chromobacteriaceae</taxon>
        <taxon>Chromobacterium</taxon>
    </lineage>
</organism>
<protein>
    <submittedName>
        <fullName evidence="3">Uncharacterized ABC transporter ATP-binding protein YjjK</fullName>
    </submittedName>
</protein>
<dbReference type="EMBL" id="LR134182">
    <property type="protein sequence ID" value="VEB43207.1"/>
    <property type="molecule type" value="Genomic_DNA"/>
</dbReference>
<evidence type="ECO:0000313" key="4">
    <source>
        <dbReference type="Proteomes" id="UP000275777"/>
    </source>
</evidence>
<dbReference type="PANTHER" id="PTHR42855">
    <property type="entry name" value="ABC TRANSPORTER ATP-BINDING SUBUNIT"/>
    <property type="match status" value="1"/>
</dbReference>